<sequence>MGMGLQLLRQWLNQWLNRQKPLGQNPLLVGKLLSWLVMLLALYLTHKHMDLDHRLDQLYPLMIHLPLLMGMLMALMLLVVMGMEQSEGKLRGSIERAASYGYGYGYGRDTIEATGVGSGYASIYAYGSTIGSATDASGYEYGTG</sequence>
<dbReference type="EMBL" id="BSEH01000022">
    <property type="protein sequence ID" value="GLJ56482.1"/>
    <property type="molecule type" value="Genomic_DNA"/>
</dbReference>
<keyword evidence="1" id="KW-0812">Transmembrane</keyword>
<comment type="caution">
    <text evidence="2">The sequence shown here is derived from an EMBL/GenBank/DDBJ whole genome shotgun (WGS) entry which is preliminary data.</text>
</comment>
<evidence type="ECO:0000313" key="3">
    <source>
        <dbReference type="Proteomes" id="UP001234787"/>
    </source>
</evidence>
<keyword evidence="1" id="KW-1133">Transmembrane helix</keyword>
<evidence type="ECO:0000256" key="1">
    <source>
        <dbReference type="SAM" id="Phobius"/>
    </source>
</evidence>
<reference evidence="2" key="1">
    <citation type="submission" date="2022-12" db="EMBL/GenBank/DDBJ databases">
        <title>Chromosome-Level Genome Assembly of Japanese Cedar (Cryptomeriajaponica D. Don).</title>
        <authorList>
            <person name="Fujino T."/>
            <person name="Yamaguchi K."/>
            <person name="Yokoyama T."/>
            <person name="Hamanaka T."/>
            <person name="Harazono Y."/>
            <person name="Kamada H."/>
            <person name="Kobayashi W."/>
            <person name="Ujino-Ihara T."/>
            <person name="Uchiyama K."/>
            <person name="Matsumoto A."/>
            <person name="Izuno A."/>
            <person name="Tsumura Y."/>
            <person name="Toyoda A."/>
            <person name="Shigenobu S."/>
            <person name="Moriguchi Y."/>
            <person name="Ueno S."/>
            <person name="Kasahara M."/>
        </authorList>
    </citation>
    <scope>NUCLEOTIDE SEQUENCE</scope>
</reference>
<dbReference type="AlphaFoldDB" id="A0AAD3RMF3"/>
<keyword evidence="3" id="KW-1185">Reference proteome</keyword>
<protein>
    <submittedName>
        <fullName evidence="2">Uncharacterized protein</fullName>
    </submittedName>
</protein>
<evidence type="ECO:0000313" key="2">
    <source>
        <dbReference type="EMBL" id="GLJ56482.1"/>
    </source>
</evidence>
<dbReference type="Proteomes" id="UP001234787">
    <property type="component" value="Unassembled WGS sequence"/>
</dbReference>
<organism evidence="2 3">
    <name type="scientific">Cryptomeria japonica</name>
    <name type="common">Japanese cedar</name>
    <name type="synonym">Cupressus japonica</name>
    <dbReference type="NCBI Taxonomy" id="3369"/>
    <lineage>
        <taxon>Eukaryota</taxon>
        <taxon>Viridiplantae</taxon>
        <taxon>Streptophyta</taxon>
        <taxon>Embryophyta</taxon>
        <taxon>Tracheophyta</taxon>
        <taxon>Spermatophyta</taxon>
        <taxon>Pinopsida</taxon>
        <taxon>Pinidae</taxon>
        <taxon>Conifers II</taxon>
        <taxon>Cupressales</taxon>
        <taxon>Cupressaceae</taxon>
        <taxon>Cryptomeria</taxon>
    </lineage>
</organism>
<feature type="transmembrane region" description="Helical" evidence="1">
    <location>
        <begin position="58"/>
        <end position="81"/>
    </location>
</feature>
<gene>
    <name evidence="2" type="ORF">SUGI_1225690</name>
</gene>
<accession>A0AAD3RMF3</accession>
<proteinExistence type="predicted"/>
<keyword evidence="1" id="KW-0472">Membrane</keyword>
<name>A0AAD3RMF3_CRYJA</name>
<feature type="transmembrane region" description="Helical" evidence="1">
    <location>
        <begin position="28"/>
        <end position="46"/>
    </location>
</feature>